<dbReference type="InterPro" id="IPR050418">
    <property type="entry name" value="D-iso_2-hydroxyacid_DH_PdxB"/>
</dbReference>
<evidence type="ECO:0000259" key="6">
    <source>
        <dbReference type="Pfam" id="PF02826"/>
    </source>
</evidence>
<dbReference type="Pfam" id="PF02826">
    <property type="entry name" value="2-Hacid_dh_C"/>
    <property type="match status" value="1"/>
</dbReference>
<evidence type="ECO:0000256" key="3">
    <source>
        <dbReference type="ARBA" id="ARBA00023027"/>
    </source>
</evidence>
<dbReference type="Proteomes" id="UP001241603">
    <property type="component" value="Unassembled WGS sequence"/>
</dbReference>
<dbReference type="PROSITE" id="PS00670">
    <property type="entry name" value="D_2_HYDROXYACID_DH_2"/>
    <property type="match status" value="1"/>
</dbReference>
<dbReference type="PROSITE" id="PS00671">
    <property type="entry name" value="D_2_HYDROXYACID_DH_3"/>
    <property type="match status" value="1"/>
</dbReference>
<evidence type="ECO:0000256" key="1">
    <source>
        <dbReference type="ARBA" id="ARBA00005854"/>
    </source>
</evidence>
<dbReference type="RefSeq" id="WP_266350125.1">
    <property type="nucleotide sequence ID" value="NZ_JAPKNG010000005.1"/>
</dbReference>
<proteinExistence type="inferred from homology"/>
<dbReference type="InterPro" id="IPR043322">
    <property type="entry name" value="CtBP"/>
</dbReference>
<dbReference type="EMBL" id="JAUSVO010000005">
    <property type="protein sequence ID" value="MDQ0439232.1"/>
    <property type="molecule type" value="Genomic_DNA"/>
</dbReference>
<dbReference type="Gene3D" id="3.40.50.720">
    <property type="entry name" value="NAD(P)-binding Rossmann-like Domain"/>
    <property type="match status" value="2"/>
</dbReference>
<feature type="domain" description="D-isomer specific 2-hydroxyacid dehydrogenase NAD-binding" evidence="6">
    <location>
        <begin position="113"/>
        <end position="303"/>
    </location>
</feature>
<dbReference type="InterPro" id="IPR006139">
    <property type="entry name" value="D-isomer_2_OHA_DH_cat_dom"/>
</dbReference>
<dbReference type="Pfam" id="PF00389">
    <property type="entry name" value="2-Hacid_dh"/>
    <property type="match status" value="1"/>
</dbReference>
<evidence type="ECO:0000313" key="7">
    <source>
        <dbReference type="EMBL" id="MDQ0439232.1"/>
    </source>
</evidence>
<evidence type="ECO:0000259" key="5">
    <source>
        <dbReference type="Pfam" id="PF00389"/>
    </source>
</evidence>
<gene>
    <name evidence="7" type="ORF">QO014_003633</name>
</gene>
<dbReference type="CDD" id="cd05299">
    <property type="entry name" value="CtBP_dh"/>
    <property type="match status" value="1"/>
</dbReference>
<keyword evidence="8" id="KW-1185">Reference proteome</keyword>
<sequence>MSSRLRLFTPDAQYPDDGTIERQTAGPDVDWTICRERAPESLPDAALAEADGIVVWHEMKINADFLARIPKCRIIARAGVGFDHIDLEATGRAGIPVCNTPDYGTSEVADHAIALMLALTRGIVSYHEHLVQDPIQGFNSALAPLVRRSRGRTFGVVGFGRIGTATALRAKAFGFRVVGYDPYVSPGTEIALGIERVQTLEALLATSDIVSLHCPLTTETRGMIGKAALQRMKSNAILINTARGAIVDVPALIAAIRDGEIAGAGIDVLPVEPPRADDAIALAYRDLKAAGVADRLLLTPHAAWSSPESAADARRLAVETVMLYLQDGKLRNLVNGDYLAATRR</sequence>
<accession>A0ABU0HAA0</accession>
<name>A0ABU0HAA0_9HYPH</name>
<keyword evidence="2 4" id="KW-0560">Oxidoreductase</keyword>
<reference evidence="7 8" key="1">
    <citation type="submission" date="2023-07" db="EMBL/GenBank/DDBJ databases">
        <title>Genomic Encyclopedia of Type Strains, Phase IV (KMG-IV): sequencing the most valuable type-strain genomes for metagenomic binning, comparative biology and taxonomic classification.</title>
        <authorList>
            <person name="Goeker M."/>
        </authorList>
    </citation>
    <scope>NUCLEOTIDE SEQUENCE [LARGE SCALE GENOMIC DNA]</scope>
    <source>
        <strain evidence="7 8">B6-8</strain>
    </source>
</reference>
<organism evidence="7 8">
    <name type="scientific">Kaistia dalseonensis</name>
    <dbReference type="NCBI Taxonomy" id="410840"/>
    <lineage>
        <taxon>Bacteria</taxon>
        <taxon>Pseudomonadati</taxon>
        <taxon>Pseudomonadota</taxon>
        <taxon>Alphaproteobacteria</taxon>
        <taxon>Hyphomicrobiales</taxon>
        <taxon>Kaistiaceae</taxon>
        <taxon>Kaistia</taxon>
    </lineage>
</organism>
<dbReference type="InterPro" id="IPR029753">
    <property type="entry name" value="D-isomer_DH_CS"/>
</dbReference>
<dbReference type="PANTHER" id="PTHR43761:SF1">
    <property type="entry name" value="D-ISOMER SPECIFIC 2-HYDROXYACID DEHYDROGENASE CATALYTIC DOMAIN-CONTAINING PROTEIN-RELATED"/>
    <property type="match status" value="1"/>
</dbReference>
<dbReference type="InterPro" id="IPR006140">
    <property type="entry name" value="D-isomer_DH_NAD-bd"/>
</dbReference>
<dbReference type="SUPFAM" id="SSF51735">
    <property type="entry name" value="NAD(P)-binding Rossmann-fold domains"/>
    <property type="match status" value="1"/>
</dbReference>
<keyword evidence="3" id="KW-0520">NAD</keyword>
<evidence type="ECO:0000256" key="2">
    <source>
        <dbReference type="ARBA" id="ARBA00023002"/>
    </source>
</evidence>
<dbReference type="SUPFAM" id="SSF52283">
    <property type="entry name" value="Formate/glycerate dehydrogenase catalytic domain-like"/>
    <property type="match status" value="1"/>
</dbReference>
<protein>
    <submittedName>
        <fullName evidence="7">Phosphoglycerate dehydrogenase-like enzyme</fullName>
    </submittedName>
</protein>
<feature type="domain" description="D-isomer specific 2-hydroxyacid dehydrogenase catalytic" evidence="5">
    <location>
        <begin position="35"/>
        <end position="335"/>
    </location>
</feature>
<evidence type="ECO:0000313" key="8">
    <source>
        <dbReference type="Proteomes" id="UP001241603"/>
    </source>
</evidence>
<dbReference type="PANTHER" id="PTHR43761">
    <property type="entry name" value="D-ISOMER SPECIFIC 2-HYDROXYACID DEHYDROGENASE FAMILY PROTEIN (AFU_ORTHOLOGUE AFUA_1G13630)"/>
    <property type="match status" value="1"/>
</dbReference>
<comment type="similarity">
    <text evidence="1 4">Belongs to the D-isomer specific 2-hydroxyacid dehydrogenase family.</text>
</comment>
<comment type="caution">
    <text evidence="7">The sequence shown here is derived from an EMBL/GenBank/DDBJ whole genome shotgun (WGS) entry which is preliminary data.</text>
</comment>
<evidence type="ECO:0000256" key="4">
    <source>
        <dbReference type="RuleBase" id="RU003719"/>
    </source>
</evidence>
<dbReference type="InterPro" id="IPR036291">
    <property type="entry name" value="NAD(P)-bd_dom_sf"/>
</dbReference>